<dbReference type="Proteomes" id="UP000000763">
    <property type="component" value="Chromosome 10"/>
</dbReference>
<evidence type="ECO:0000256" key="1">
    <source>
        <dbReference type="ARBA" id="ARBA00009861"/>
    </source>
</evidence>
<dbReference type="InterPro" id="IPR050317">
    <property type="entry name" value="Plant_Fungal_Acyltransferase"/>
</dbReference>
<dbReference type="AlphaFoldDB" id="Q8W5D3"/>
<accession>Q8W5D3</accession>
<keyword evidence="2" id="KW-0808">Transferase</keyword>
<name>Q8W5D3_ORYSJ</name>
<gene>
    <name evidence="5" type="ORF">OSJNAb0008A05.18</name>
    <name evidence="4" type="ORF">OSJNBb0008A05.30</name>
</gene>
<dbReference type="SUPFAM" id="SSF52777">
    <property type="entry name" value="CoA-dependent acyltransferases"/>
    <property type="match status" value="1"/>
</dbReference>
<evidence type="ECO:0000256" key="2">
    <source>
        <dbReference type="ARBA" id="ARBA00022679"/>
    </source>
</evidence>
<comment type="similarity">
    <text evidence="1">Belongs to the plant acyltransferase family.</text>
</comment>
<reference evidence="4" key="4">
    <citation type="submission" date="2005-04" db="EMBL/GenBank/DDBJ databases">
        <title>Oryza sativa chromosome 10 BAC OSJNBb0008A05 genomic sequence.</title>
        <authorList>
            <person name="Buell C.R."/>
            <person name="Yuan Q."/>
            <person name="Ouyang S."/>
            <person name="Liu J."/>
            <person name="Moffat K.S."/>
            <person name="Hill J.N."/>
            <person name="Gansberger K."/>
            <person name="Brenner M."/>
            <person name="Burgess S."/>
            <person name="Hance M."/>
            <person name="Shvartsbeyn M."/>
            <person name="Tsitrin T."/>
            <person name="Riggs F."/>
            <person name="Hsiao J."/>
            <person name="Zismann V."/>
            <person name="Blunt S."/>
            <person name="Pai G."/>
            <person name="VanAken S.E."/>
            <person name="Utterback T.R."/>
            <person name="Feldblyum T.V."/>
            <person name="Kalb E."/>
            <person name="Quackenbush J."/>
            <person name="Salzberg S.L."/>
            <person name="White O."/>
            <person name="Fraser C.M."/>
        </authorList>
    </citation>
    <scope>NUCLEOTIDE SEQUENCE</scope>
</reference>
<dbReference type="Pfam" id="PF02458">
    <property type="entry name" value="Transferase"/>
    <property type="match status" value="1"/>
</dbReference>
<accession>Q7G639</accession>
<dbReference type="EMBL" id="AC091749">
    <property type="protein sequence ID" value="AAL31095.1"/>
    <property type="molecule type" value="Genomic_DNA"/>
</dbReference>
<reference evidence="5" key="2">
    <citation type="submission" date="2002-09" db="EMBL/GenBank/DDBJ databases">
        <title>Rice Genomic Sequence.</title>
        <authorList>
            <person name="Wing R.A."/>
            <person name="Yu Y."/>
            <person name="Soderlund C."/>
            <person name="Kim H.-R."/>
            <person name="Rambo T."/>
            <person name="Saski C."/>
            <person name="Currie J."/>
            <person name="Collura K."/>
        </authorList>
    </citation>
    <scope>NUCLEOTIDE SEQUENCE</scope>
</reference>
<sequence length="101" mass="11073">MNLDHNSTLGTLQERADEPLLQVQLTRDTCGGLVISVTAHHHVADGKSMSVFFVAWAAAVHTRETLLPTPFHDRGVVVVPSRLPQPAFDHRNIEFNGGEHG</sequence>
<reference evidence="6" key="5">
    <citation type="journal article" date="2008" name="Nucleic Acids Res.">
        <title>The rice annotation project database (RAP-DB): 2008 update.</title>
        <authorList>
            <consortium name="The rice annotation project (RAP)"/>
        </authorList>
    </citation>
    <scope>GENOME REANNOTATION</scope>
    <source>
        <strain evidence="6">cv. Nipponbare</strain>
    </source>
</reference>
<dbReference type="GO" id="GO:0050734">
    <property type="term" value="F:hydroxycinnamoyltransferase activity"/>
    <property type="evidence" value="ECO:0007669"/>
    <property type="project" value="UniProtKB-ARBA"/>
</dbReference>
<evidence type="ECO:0000313" key="5">
    <source>
        <dbReference type="EMBL" id="AAN04165.1"/>
    </source>
</evidence>
<keyword evidence="3" id="KW-0012">Acyltransferase</keyword>
<reference evidence="6" key="3">
    <citation type="journal article" date="2005" name="Nature">
        <title>The map-based sequence of the rice genome.</title>
        <authorList>
            <consortium name="International rice genome sequencing project (IRGSP)"/>
            <person name="Matsumoto T."/>
            <person name="Wu J."/>
            <person name="Kanamori H."/>
            <person name="Katayose Y."/>
            <person name="Fujisawa M."/>
            <person name="Namiki N."/>
            <person name="Mizuno H."/>
            <person name="Yamamoto K."/>
            <person name="Antonio B.A."/>
            <person name="Baba T."/>
            <person name="Sakata K."/>
            <person name="Nagamura Y."/>
            <person name="Aoki H."/>
            <person name="Arikawa K."/>
            <person name="Arita K."/>
            <person name="Bito T."/>
            <person name="Chiden Y."/>
            <person name="Fujitsuka N."/>
            <person name="Fukunaka R."/>
            <person name="Hamada M."/>
            <person name="Harada C."/>
            <person name="Hayashi A."/>
            <person name="Hijishita S."/>
            <person name="Honda M."/>
            <person name="Hosokawa S."/>
            <person name="Ichikawa Y."/>
            <person name="Idonuma A."/>
            <person name="Iijima M."/>
            <person name="Ikeda M."/>
            <person name="Ikeno M."/>
            <person name="Ito K."/>
            <person name="Ito S."/>
            <person name="Ito T."/>
            <person name="Ito Y."/>
            <person name="Ito Y."/>
            <person name="Iwabuchi A."/>
            <person name="Kamiya K."/>
            <person name="Karasawa W."/>
            <person name="Kurita K."/>
            <person name="Katagiri S."/>
            <person name="Kikuta A."/>
            <person name="Kobayashi H."/>
            <person name="Kobayashi N."/>
            <person name="Machita K."/>
            <person name="Maehara T."/>
            <person name="Masukawa M."/>
            <person name="Mizubayashi T."/>
            <person name="Mukai Y."/>
            <person name="Nagasaki H."/>
            <person name="Nagata Y."/>
            <person name="Naito S."/>
            <person name="Nakashima M."/>
            <person name="Nakama Y."/>
            <person name="Nakamichi Y."/>
            <person name="Nakamura M."/>
            <person name="Meguro A."/>
            <person name="Negishi M."/>
            <person name="Ohta I."/>
            <person name="Ohta T."/>
            <person name="Okamoto M."/>
            <person name="Ono N."/>
            <person name="Saji S."/>
            <person name="Sakaguchi M."/>
            <person name="Sakai K."/>
            <person name="Shibata M."/>
            <person name="Shimokawa T."/>
            <person name="Song J."/>
            <person name="Takazaki Y."/>
            <person name="Terasawa K."/>
            <person name="Tsugane M."/>
            <person name="Tsuji K."/>
            <person name="Ueda S."/>
            <person name="Waki K."/>
            <person name="Yamagata H."/>
            <person name="Yamamoto M."/>
            <person name="Yamamoto S."/>
            <person name="Yamane H."/>
            <person name="Yoshiki S."/>
            <person name="Yoshihara R."/>
            <person name="Yukawa K."/>
            <person name="Zhong H."/>
            <person name="Yano M."/>
            <person name="Yuan Q."/>
            <person name="Ouyang S."/>
            <person name="Liu J."/>
            <person name="Jones K.M."/>
            <person name="Gansberger K."/>
            <person name="Moffat K."/>
            <person name="Hill J."/>
            <person name="Bera J."/>
            <person name="Fadrosh D."/>
            <person name="Jin S."/>
            <person name="Johri S."/>
            <person name="Kim M."/>
            <person name="Overton L."/>
            <person name="Reardon M."/>
            <person name="Tsitrin T."/>
            <person name="Vuong H."/>
            <person name="Weaver B."/>
            <person name="Ciecko A."/>
            <person name="Tallon L."/>
            <person name="Jackson J."/>
            <person name="Pai G."/>
            <person name="Aken S.V."/>
            <person name="Utterback T."/>
            <person name="Reidmuller S."/>
            <person name="Feldblyum T."/>
            <person name="Hsiao J."/>
            <person name="Zismann V."/>
            <person name="Iobst S."/>
            <person name="de Vazeille A.R."/>
            <person name="Buell C.R."/>
            <person name="Ying K."/>
            <person name="Li Y."/>
            <person name="Lu T."/>
            <person name="Huang Y."/>
            <person name="Zhao Q."/>
            <person name="Feng Q."/>
            <person name="Zhang L."/>
            <person name="Zhu J."/>
            <person name="Weng Q."/>
            <person name="Mu J."/>
            <person name="Lu Y."/>
            <person name="Fan D."/>
            <person name="Liu Y."/>
            <person name="Guan J."/>
            <person name="Zhang Y."/>
            <person name="Yu S."/>
            <person name="Liu X."/>
            <person name="Zhang Y."/>
            <person name="Hong G."/>
            <person name="Han B."/>
            <person name="Choisne N."/>
            <person name="Demange N."/>
            <person name="Orjeda G."/>
            <person name="Samain S."/>
            <person name="Cattolico L."/>
            <person name="Pelletier E."/>
            <person name="Couloux A."/>
            <person name="Segurens B."/>
            <person name="Wincker P."/>
            <person name="D'Hont A."/>
            <person name="Scarpelli C."/>
            <person name="Weissenbach J."/>
            <person name="Salanoubat M."/>
            <person name="Quetier F."/>
            <person name="Yu Y."/>
            <person name="Kim H.R."/>
            <person name="Rambo T."/>
            <person name="Currie J."/>
            <person name="Collura K."/>
            <person name="Luo M."/>
            <person name="Yang T."/>
            <person name="Ammiraju J.S.S."/>
            <person name="Engler F."/>
            <person name="Soderlund C."/>
            <person name="Wing R.A."/>
            <person name="Palmer L.E."/>
            <person name="de la Bastide M."/>
            <person name="Spiegel L."/>
            <person name="Nascimento L."/>
            <person name="Zutavern T."/>
            <person name="O'Shaughnessy A."/>
            <person name="Dike S."/>
            <person name="Dedhia N."/>
            <person name="Preston R."/>
            <person name="Balija V."/>
            <person name="McCombie W.R."/>
            <person name="Chow T."/>
            <person name="Chen H."/>
            <person name="Chung M."/>
            <person name="Chen C."/>
            <person name="Shaw J."/>
            <person name="Wu H."/>
            <person name="Hsiao K."/>
            <person name="Chao Y."/>
            <person name="Chu M."/>
            <person name="Cheng C."/>
            <person name="Hour A."/>
            <person name="Lee P."/>
            <person name="Lin S."/>
            <person name="Lin Y."/>
            <person name="Liou J."/>
            <person name="Liu S."/>
            <person name="Hsing Y."/>
            <person name="Raghuvanshi S."/>
            <person name="Mohanty A."/>
            <person name="Bharti A.K."/>
            <person name="Gaur A."/>
            <person name="Gupta V."/>
            <person name="Kumar D."/>
            <person name="Ravi V."/>
            <person name="Vij S."/>
            <person name="Kapur A."/>
            <person name="Khurana P."/>
            <person name="Khurana P."/>
            <person name="Khurana J.P."/>
            <person name="Tyagi A.K."/>
            <person name="Gaikwad K."/>
            <person name="Singh A."/>
            <person name="Dalal V."/>
            <person name="Srivastava S."/>
            <person name="Dixit A."/>
            <person name="Pal A.K."/>
            <person name="Ghazi I.A."/>
            <person name="Yadav M."/>
            <person name="Pandit A."/>
            <person name="Bhargava A."/>
            <person name="Sureshbabu K."/>
            <person name="Batra K."/>
            <person name="Sharma T.R."/>
            <person name="Mohapatra T."/>
            <person name="Singh N.K."/>
            <person name="Messing J."/>
            <person name="Nelson A.B."/>
            <person name="Fuks G."/>
            <person name="Kavchok S."/>
            <person name="Keizer G."/>
            <person name="Linton E."/>
            <person name="Llaca V."/>
            <person name="Song R."/>
            <person name="Tanyolac B."/>
            <person name="Young S."/>
            <person name="Ho-Il K."/>
            <person name="Hahn J.H."/>
            <person name="Sangsakoo G."/>
            <person name="Vanavichit A."/>
            <person name="de Mattos Luiz.A.T."/>
            <person name="Zimmer P.D."/>
            <person name="Malone G."/>
            <person name="Dellagostin O."/>
            <person name="de Oliveira A.C."/>
            <person name="Bevan M."/>
            <person name="Bancroft I."/>
            <person name="Minx P."/>
            <person name="Cordum H."/>
            <person name="Wilson R."/>
            <person name="Cheng Z."/>
            <person name="Jin W."/>
            <person name="Jiang J."/>
            <person name="Leong S.A."/>
            <person name="Iwama H."/>
            <person name="Gojobori T."/>
            <person name="Itoh T."/>
            <person name="Niimura Y."/>
            <person name="Fujii Y."/>
            <person name="Habara T."/>
            <person name="Sakai H."/>
            <person name="Sato Y."/>
            <person name="Wilson G."/>
            <person name="Kumar K."/>
            <person name="McCouch S."/>
            <person name="Juretic N."/>
            <person name="Hoen D."/>
            <person name="Wright S."/>
            <person name="Bruskiewich R."/>
            <person name="Bureau T."/>
            <person name="Miyao A."/>
            <person name="Hirochika H."/>
            <person name="Nishikawa T."/>
            <person name="Kadowaki K."/>
            <person name="Sugiura M."/>
            <person name="Burr B."/>
            <person name="Sasaki T."/>
        </authorList>
    </citation>
    <scope>NUCLEOTIDE SEQUENCE [LARGE SCALE GENOMIC DNA]</scope>
    <source>
        <strain evidence="6">cv. Nipponbare</strain>
    </source>
</reference>
<dbReference type="PANTHER" id="PTHR31642">
    <property type="entry name" value="TRICHOTHECENE 3-O-ACETYLTRANSFERASE"/>
    <property type="match status" value="1"/>
</dbReference>
<dbReference type="PANTHER" id="PTHR31642:SF278">
    <property type="entry name" value="TRYPTAMINE HYDROXYCINNAMOYLTRANSFERASE 1"/>
    <property type="match status" value="1"/>
</dbReference>
<protein>
    <submittedName>
        <fullName evidence="4">Uncharacterized protein</fullName>
    </submittedName>
</protein>
<organism evidence="4 6">
    <name type="scientific">Oryza sativa subsp. japonica</name>
    <name type="common">Rice</name>
    <dbReference type="NCBI Taxonomy" id="39947"/>
    <lineage>
        <taxon>Eukaryota</taxon>
        <taxon>Viridiplantae</taxon>
        <taxon>Streptophyta</taxon>
        <taxon>Embryophyta</taxon>
        <taxon>Tracheophyta</taxon>
        <taxon>Spermatophyta</taxon>
        <taxon>Magnoliopsida</taxon>
        <taxon>Liliopsida</taxon>
        <taxon>Poales</taxon>
        <taxon>Poaceae</taxon>
        <taxon>BOP clade</taxon>
        <taxon>Oryzoideae</taxon>
        <taxon>Oryzeae</taxon>
        <taxon>Oryzinae</taxon>
        <taxon>Oryza</taxon>
        <taxon>Oryza sativa</taxon>
    </lineage>
</organism>
<evidence type="ECO:0000256" key="3">
    <source>
        <dbReference type="ARBA" id="ARBA00023315"/>
    </source>
</evidence>
<dbReference type="InterPro" id="IPR023213">
    <property type="entry name" value="CAT-like_dom_sf"/>
</dbReference>
<dbReference type="EMBL" id="AC131374">
    <property type="protein sequence ID" value="AAN04165.1"/>
    <property type="molecule type" value="Genomic_DNA"/>
</dbReference>
<reference evidence="4" key="1">
    <citation type="submission" date="2001-11" db="EMBL/GenBank/DDBJ databases">
        <authorList>
            <person name="Buell R."/>
        </authorList>
    </citation>
    <scope>NUCLEOTIDE SEQUENCE</scope>
</reference>
<evidence type="ECO:0000313" key="6">
    <source>
        <dbReference type="Proteomes" id="UP000000763"/>
    </source>
</evidence>
<evidence type="ECO:0000313" key="4">
    <source>
        <dbReference type="EMBL" id="AAL31095.1"/>
    </source>
</evidence>
<dbReference type="Gene3D" id="3.30.559.10">
    <property type="entry name" value="Chloramphenicol acetyltransferase-like domain"/>
    <property type="match status" value="1"/>
</dbReference>
<proteinExistence type="inferred from homology"/>